<sequence length="1067" mass="118573">MAKRAAALAKLDRLAAGSKSVFDADMNDIGALGIGMQLYFMLTKYLSITFLCMGVIALPTIVVNYFGNGVTDKLVDPLQLAYASLGNQGVSPDIASDPKLCLPKGDIDCTWKTVNTPFTSNPETVSWLITIADCIYSTGFLLFCLVYRYHAKKAIELHSTENLTPAKYAVYVRGFPPDAKEQEILDHFNALYDPTKEDEYFPLWLSCCWGKRRKVNKALAAATKNQKAANMCVVTNVDHLAATTATNKEIYLNTWIAEVSIGHPTGGLLRTFLSMEALTRSIAETQELIQILEQEKVAAAAGAVITPMATKGGKASTKPPKKVTFKAGDQKLLTQAKEKLEKLNAAMEKKTSKIKAFKQTNATLGSPSKATAAVDPMQDGEVKVKSNAASAKRLAKAARKAATATEKAFNWDACQCAFVVFNNLESKRRCLRDYRKSTWWLPHKYQPKLLRFRSGQHRLIVEQAPEPSNILWENLEITDRGRLYRRSFTNFVTFLLLLFSCAIISGAQSAQQTFKSKMPPAGLCEWSLPQVFYGSDSFDANSKLAWDLQWDQNATCDPGTNNETRYHIAYTNGIVNAFNFTNPAVVAAGAASPVRCVDPCVSDSSATTCSTLPCFNQDLVDEGDVCETYLASHILYCLCTDALTTSMDDFGFIDGPKMLWETYTPCRGFITDYLTKNAFIVVAAGIVVIVNLLLKAILRAFANFERHSSESAKASAIAIKMFSAQFLNTAIIVLVVNATLGLNKIPLAKELFNGKYRDFEREWYPTVGMGITMTMLINAFVPQLLLFVQMFVLAPIRRCLTRRKIRTQHQMNQLYAGPQFDIAVRYPMILNSVFVTMVFCGGSPVLLFIASIAAAGTFWLDKLSLLHMYSIKTTYDEELGEIALQILPWTLVLHLGFSTWMYGNTTLMKSATIDLTALLQFFGYKATSASSDPNAVYQEFLDKATKIDILGENGFVVKVVHSNVMTVFVFFLIVLVGIFLSTLWLQVLLPILKRTLFLILQAIWKRLKPRLARATARLAWKRKKKVEKLQKSAKVAVDLPTPAEVAEAPALLKCLRHQRHPQGQIHQ</sequence>
<evidence type="ECO:0000313" key="3">
    <source>
        <dbReference type="EnsemblProtists" id="PYU1_T013808"/>
    </source>
</evidence>
<feature type="transmembrane region" description="Helical" evidence="2">
    <location>
        <begin position="763"/>
        <end position="796"/>
    </location>
</feature>
<protein>
    <recommendedName>
        <fullName evidence="5">CSC1/OSCA1-like 7TM region domain-containing protein</fullName>
    </recommendedName>
</protein>
<dbReference type="PANTHER" id="PTHR13018">
    <property type="entry name" value="PROBABLE MEMBRANE PROTEIN DUF221-RELATED"/>
    <property type="match status" value="1"/>
</dbReference>
<dbReference type="HOGENOM" id="CLU_003719_0_0_1"/>
<feature type="transmembrane region" description="Helical" evidence="2">
    <location>
        <begin position="833"/>
        <end position="860"/>
    </location>
</feature>
<dbReference type="Proteomes" id="UP000019132">
    <property type="component" value="Unassembled WGS sequence"/>
</dbReference>
<dbReference type="GO" id="GO:0005227">
    <property type="term" value="F:calcium-activated cation channel activity"/>
    <property type="evidence" value="ECO:0007669"/>
    <property type="project" value="InterPro"/>
</dbReference>
<organism evidence="3 4">
    <name type="scientific">Globisporangium ultimum (strain ATCC 200006 / CBS 805.95 / DAOM BR144)</name>
    <name type="common">Pythium ultimum</name>
    <dbReference type="NCBI Taxonomy" id="431595"/>
    <lineage>
        <taxon>Eukaryota</taxon>
        <taxon>Sar</taxon>
        <taxon>Stramenopiles</taxon>
        <taxon>Oomycota</taxon>
        <taxon>Peronosporomycetes</taxon>
        <taxon>Pythiales</taxon>
        <taxon>Pythiaceae</taxon>
        <taxon>Globisporangium</taxon>
    </lineage>
</organism>
<keyword evidence="2" id="KW-1133">Transmembrane helix</keyword>
<dbReference type="STRING" id="431595.K3X9A9"/>
<dbReference type="EnsemblProtists" id="PYU1_T013808">
    <property type="protein sequence ID" value="PYU1_T013808"/>
    <property type="gene ID" value="PYU1_G013779"/>
</dbReference>
<feature type="transmembrane region" description="Helical" evidence="2">
    <location>
        <begin position="722"/>
        <end position="743"/>
    </location>
</feature>
<dbReference type="AlphaFoldDB" id="K3X9A9"/>
<dbReference type="InterPro" id="IPR045122">
    <property type="entry name" value="Csc1-like"/>
</dbReference>
<keyword evidence="4" id="KW-1185">Reference proteome</keyword>
<reference evidence="3" key="3">
    <citation type="submission" date="2015-02" db="UniProtKB">
        <authorList>
            <consortium name="EnsemblProtists"/>
        </authorList>
    </citation>
    <scope>IDENTIFICATION</scope>
    <source>
        <strain evidence="3">DAOM BR144</strain>
    </source>
</reference>
<evidence type="ECO:0000256" key="2">
    <source>
        <dbReference type="SAM" id="Phobius"/>
    </source>
</evidence>
<dbReference type="OMA" id="MYLGTWI"/>
<keyword evidence="2" id="KW-0472">Membrane</keyword>
<reference evidence="4" key="1">
    <citation type="journal article" date="2010" name="Genome Biol.">
        <title>Genome sequence of the necrotrophic plant pathogen Pythium ultimum reveals original pathogenicity mechanisms and effector repertoire.</title>
        <authorList>
            <person name="Levesque C.A."/>
            <person name="Brouwer H."/>
            <person name="Cano L."/>
            <person name="Hamilton J.P."/>
            <person name="Holt C."/>
            <person name="Huitema E."/>
            <person name="Raffaele S."/>
            <person name="Robideau G.P."/>
            <person name="Thines M."/>
            <person name="Win J."/>
            <person name="Zerillo M.M."/>
            <person name="Beakes G.W."/>
            <person name="Boore J.L."/>
            <person name="Busam D."/>
            <person name="Dumas B."/>
            <person name="Ferriera S."/>
            <person name="Fuerstenberg S.I."/>
            <person name="Gachon C.M."/>
            <person name="Gaulin E."/>
            <person name="Govers F."/>
            <person name="Grenville-Briggs L."/>
            <person name="Horner N."/>
            <person name="Hostetler J."/>
            <person name="Jiang R.H."/>
            <person name="Johnson J."/>
            <person name="Krajaejun T."/>
            <person name="Lin H."/>
            <person name="Meijer H.J."/>
            <person name="Moore B."/>
            <person name="Morris P."/>
            <person name="Phuntmart V."/>
            <person name="Puiu D."/>
            <person name="Shetty J."/>
            <person name="Stajich J.E."/>
            <person name="Tripathy S."/>
            <person name="Wawra S."/>
            <person name="van West P."/>
            <person name="Whitty B.R."/>
            <person name="Coutinho P.M."/>
            <person name="Henrissat B."/>
            <person name="Martin F."/>
            <person name="Thomas P.D."/>
            <person name="Tyler B.M."/>
            <person name="De Vries R.P."/>
            <person name="Kamoun S."/>
            <person name="Yandell M."/>
            <person name="Tisserat N."/>
            <person name="Buell C.R."/>
        </authorList>
    </citation>
    <scope>NUCLEOTIDE SEQUENCE</scope>
    <source>
        <strain evidence="4">DAOM:BR144</strain>
    </source>
</reference>
<keyword evidence="1" id="KW-0175">Coiled coil</keyword>
<dbReference type="EMBL" id="GL376614">
    <property type="status" value="NOT_ANNOTATED_CDS"/>
    <property type="molecule type" value="Genomic_DNA"/>
</dbReference>
<feature type="transmembrane region" description="Helical" evidence="2">
    <location>
        <begin position="45"/>
        <end position="67"/>
    </location>
</feature>
<feature type="transmembrane region" description="Helical" evidence="2">
    <location>
        <begin position="882"/>
        <end position="902"/>
    </location>
</feature>
<reference evidence="4" key="2">
    <citation type="submission" date="2010-04" db="EMBL/GenBank/DDBJ databases">
        <authorList>
            <person name="Buell R."/>
            <person name="Hamilton J."/>
            <person name="Hostetler J."/>
        </authorList>
    </citation>
    <scope>NUCLEOTIDE SEQUENCE [LARGE SCALE GENOMIC DNA]</scope>
    <source>
        <strain evidence="4">DAOM:BR144</strain>
    </source>
</reference>
<evidence type="ECO:0008006" key="5">
    <source>
        <dbReference type="Google" id="ProtNLM"/>
    </source>
</evidence>
<evidence type="ECO:0000256" key="1">
    <source>
        <dbReference type="SAM" id="Coils"/>
    </source>
</evidence>
<feature type="coiled-coil region" evidence="1">
    <location>
        <begin position="326"/>
        <end position="360"/>
    </location>
</feature>
<dbReference type="GO" id="GO:0005886">
    <property type="term" value="C:plasma membrane"/>
    <property type="evidence" value="ECO:0007669"/>
    <property type="project" value="TreeGrafter"/>
</dbReference>
<accession>K3X9A9</accession>
<dbReference type="PANTHER" id="PTHR13018:SF135">
    <property type="entry name" value="CSC1_OSCA1-LIKE 7TM REGION DOMAIN-CONTAINING PROTEIN"/>
    <property type="match status" value="1"/>
</dbReference>
<feature type="transmembrane region" description="Helical" evidence="2">
    <location>
        <begin position="964"/>
        <end position="985"/>
    </location>
</feature>
<proteinExistence type="predicted"/>
<dbReference type="eggNOG" id="ENOG502QZ1Z">
    <property type="taxonomic scope" value="Eukaryota"/>
</dbReference>
<name>K3X9A9_GLOUD</name>
<keyword evidence="2" id="KW-0812">Transmembrane</keyword>
<feature type="transmembrane region" description="Helical" evidence="2">
    <location>
        <begin position="488"/>
        <end position="507"/>
    </location>
</feature>
<dbReference type="InParanoid" id="K3X9A9"/>
<feature type="transmembrane region" description="Helical" evidence="2">
    <location>
        <begin position="678"/>
        <end position="701"/>
    </location>
</feature>
<dbReference type="VEuPathDB" id="FungiDB:PYU1_G013779"/>
<evidence type="ECO:0000313" key="4">
    <source>
        <dbReference type="Proteomes" id="UP000019132"/>
    </source>
</evidence>
<feature type="transmembrane region" description="Helical" evidence="2">
    <location>
        <begin position="125"/>
        <end position="147"/>
    </location>
</feature>